<feature type="compositionally biased region" description="Basic and acidic residues" evidence="1">
    <location>
        <begin position="20"/>
        <end position="44"/>
    </location>
</feature>
<sequence length="123" mass="14104">MPEEVPQLRRHSLESYNEDGTLRTAEEYAAYQREKEQKEQREAATNHTSFVQHFDPDSVLKRQRSPLRSIEANTDGVKSTEWLSHKVGTEASKRASMMAVPDIDDEKAGWPTDDEEVEDLGAW</sequence>
<evidence type="ECO:0000313" key="3">
    <source>
        <dbReference type="Proteomes" id="UP000247409"/>
    </source>
</evidence>
<organism evidence="2 3">
    <name type="scientific">Gracilariopsis chorda</name>
    <dbReference type="NCBI Taxonomy" id="448386"/>
    <lineage>
        <taxon>Eukaryota</taxon>
        <taxon>Rhodophyta</taxon>
        <taxon>Florideophyceae</taxon>
        <taxon>Rhodymeniophycidae</taxon>
        <taxon>Gracilariales</taxon>
        <taxon>Gracilariaceae</taxon>
        <taxon>Gracilariopsis</taxon>
    </lineage>
</organism>
<evidence type="ECO:0000256" key="1">
    <source>
        <dbReference type="SAM" id="MobiDB-lite"/>
    </source>
</evidence>
<keyword evidence="3" id="KW-1185">Reference proteome</keyword>
<feature type="region of interest" description="Disordered" evidence="1">
    <location>
        <begin position="91"/>
        <end position="123"/>
    </location>
</feature>
<proteinExistence type="predicted"/>
<dbReference type="AlphaFoldDB" id="A0A2V3IBV7"/>
<feature type="compositionally biased region" description="Acidic residues" evidence="1">
    <location>
        <begin position="112"/>
        <end position="123"/>
    </location>
</feature>
<evidence type="ECO:0000313" key="2">
    <source>
        <dbReference type="EMBL" id="PXF39583.1"/>
    </source>
</evidence>
<protein>
    <submittedName>
        <fullName evidence="2">Uncharacterized protein</fullName>
    </submittedName>
</protein>
<comment type="caution">
    <text evidence="2">The sequence shown here is derived from an EMBL/GenBank/DDBJ whole genome shotgun (WGS) entry which is preliminary data.</text>
</comment>
<gene>
    <name evidence="2" type="ORF">BWQ96_10721</name>
</gene>
<dbReference type="Proteomes" id="UP000247409">
    <property type="component" value="Unassembled WGS sequence"/>
</dbReference>
<accession>A0A2V3IBV7</accession>
<reference evidence="2 3" key="1">
    <citation type="journal article" date="2018" name="Mol. Biol. Evol.">
        <title>Analysis of the draft genome of the red seaweed Gracilariopsis chorda provides insights into genome size evolution in Rhodophyta.</title>
        <authorList>
            <person name="Lee J."/>
            <person name="Yang E.C."/>
            <person name="Graf L."/>
            <person name="Yang J.H."/>
            <person name="Qiu H."/>
            <person name="Zel Zion U."/>
            <person name="Chan C.X."/>
            <person name="Stephens T.G."/>
            <person name="Weber A.P.M."/>
            <person name="Boo G.H."/>
            <person name="Boo S.M."/>
            <person name="Kim K.M."/>
            <person name="Shin Y."/>
            <person name="Jung M."/>
            <person name="Lee S.J."/>
            <person name="Yim H.S."/>
            <person name="Lee J.H."/>
            <person name="Bhattacharya D."/>
            <person name="Yoon H.S."/>
        </authorList>
    </citation>
    <scope>NUCLEOTIDE SEQUENCE [LARGE SCALE GENOMIC DNA]</scope>
    <source>
        <strain evidence="2 3">SKKU-2015</strain>
        <tissue evidence="2">Whole body</tissue>
    </source>
</reference>
<feature type="region of interest" description="Disordered" evidence="1">
    <location>
        <begin position="1"/>
        <end position="73"/>
    </location>
</feature>
<dbReference type="EMBL" id="NBIV01000650">
    <property type="protein sequence ID" value="PXF39583.1"/>
    <property type="molecule type" value="Genomic_DNA"/>
</dbReference>
<dbReference type="OrthoDB" id="11292at2759"/>
<name>A0A2V3IBV7_9FLOR</name>